<evidence type="ECO:0000313" key="10">
    <source>
        <dbReference type="Proteomes" id="UP000435304"/>
    </source>
</evidence>
<reference evidence="9 10" key="1">
    <citation type="submission" date="2019-12" db="EMBL/GenBank/DDBJ databases">
        <title>Auraticoccus cholistani sp. nov., an actinomycete isolated from soil of Cholistan desert.</title>
        <authorList>
            <person name="Cheema M.T."/>
        </authorList>
    </citation>
    <scope>NUCLEOTIDE SEQUENCE [LARGE SCALE GENOMIC DNA]</scope>
    <source>
        <strain evidence="9 10">F435</strain>
    </source>
</reference>
<keyword evidence="2 7" id="KW-0813">Transport</keyword>
<dbReference type="Pfam" id="PF00528">
    <property type="entry name" value="BPD_transp_1"/>
    <property type="match status" value="1"/>
</dbReference>
<evidence type="ECO:0000256" key="2">
    <source>
        <dbReference type="ARBA" id="ARBA00022448"/>
    </source>
</evidence>
<comment type="subcellular location">
    <subcellularLocation>
        <location evidence="1 7">Cell membrane</location>
        <topology evidence="1 7">Multi-pass membrane protein</topology>
    </subcellularLocation>
</comment>
<dbReference type="Proteomes" id="UP000435304">
    <property type="component" value="Unassembled WGS sequence"/>
</dbReference>
<name>A0A6A9UU78_9ACTN</name>
<comment type="similarity">
    <text evidence="7">Belongs to the binding-protein-dependent transport system permease family.</text>
</comment>
<protein>
    <submittedName>
        <fullName evidence="9">ABC transporter permease subunit</fullName>
    </submittedName>
</protein>
<sequence>MAAVTLTASLSPARRRRRWREGLLFGLLILPNLAAILVFSYYPTVYNVVLSLTDWDFIAPAPVFVGLQNYVDLFASPEFWLVLWNTLVFTGISVGGTLVGGLAIGFLLSRRLRFSGFTRTITFAPHMLPGAAVGIVWLFMFDPTYGISRWAFGLFGADSPQWTTTSDWSLWAITVAYTWQRLGFVAIIYYTAILDLPKEVFEAASLDGASGWRLFRGMTLPLLSPVTYFLLLTGIITSAQAFDIIAVLTGGGPGDSSSTLTWMVYDEAFSQFDIGTSAAAATVLFLILMVVTVVQTRIAERKVHYS</sequence>
<dbReference type="InterPro" id="IPR035906">
    <property type="entry name" value="MetI-like_sf"/>
</dbReference>
<evidence type="ECO:0000259" key="8">
    <source>
        <dbReference type="PROSITE" id="PS50928"/>
    </source>
</evidence>
<evidence type="ECO:0000256" key="1">
    <source>
        <dbReference type="ARBA" id="ARBA00004651"/>
    </source>
</evidence>
<keyword evidence="3" id="KW-1003">Cell membrane</keyword>
<feature type="transmembrane region" description="Helical" evidence="7">
    <location>
        <begin position="268"/>
        <end position="294"/>
    </location>
</feature>
<comment type="caution">
    <text evidence="9">The sequence shown here is derived from an EMBL/GenBank/DDBJ whole genome shotgun (WGS) entry which is preliminary data.</text>
</comment>
<gene>
    <name evidence="9" type="ORF">GC722_10635</name>
</gene>
<keyword evidence="10" id="KW-1185">Reference proteome</keyword>
<accession>A0A6A9UU78</accession>
<feature type="transmembrane region" description="Helical" evidence="7">
    <location>
        <begin position="23"/>
        <end position="42"/>
    </location>
</feature>
<feature type="transmembrane region" description="Helical" evidence="7">
    <location>
        <begin position="82"/>
        <end position="108"/>
    </location>
</feature>
<dbReference type="GO" id="GO:0005886">
    <property type="term" value="C:plasma membrane"/>
    <property type="evidence" value="ECO:0007669"/>
    <property type="project" value="UniProtKB-SubCell"/>
</dbReference>
<evidence type="ECO:0000256" key="4">
    <source>
        <dbReference type="ARBA" id="ARBA00022692"/>
    </source>
</evidence>
<evidence type="ECO:0000256" key="7">
    <source>
        <dbReference type="RuleBase" id="RU363032"/>
    </source>
</evidence>
<dbReference type="InterPro" id="IPR051393">
    <property type="entry name" value="ABC_transporter_permease"/>
</dbReference>
<dbReference type="PANTHER" id="PTHR30193">
    <property type="entry name" value="ABC TRANSPORTER PERMEASE PROTEIN"/>
    <property type="match status" value="1"/>
</dbReference>
<feature type="domain" description="ABC transmembrane type-1" evidence="8">
    <location>
        <begin position="83"/>
        <end position="295"/>
    </location>
</feature>
<dbReference type="InterPro" id="IPR000515">
    <property type="entry name" value="MetI-like"/>
</dbReference>
<feature type="transmembrane region" description="Helical" evidence="7">
    <location>
        <begin position="120"/>
        <end position="140"/>
    </location>
</feature>
<evidence type="ECO:0000256" key="6">
    <source>
        <dbReference type="ARBA" id="ARBA00023136"/>
    </source>
</evidence>
<dbReference type="Gene3D" id="1.10.3720.10">
    <property type="entry name" value="MetI-like"/>
    <property type="match status" value="1"/>
</dbReference>
<keyword evidence="6 7" id="KW-0472">Membrane</keyword>
<dbReference type="EMBL" id="WPCU01000006">
    <property type="protein sequence ID" value="MVA76476.1"/>
    <property type="molecule type" value="Genomic_DNA"/>
</dbReference>
<keyword evidence="5 7" id="KW-1133">Transmembrane helix</keyword>
<feature type="transmembrane region" description="Helical" evidence="7">
    <location>
        <begin position="226"/>
        <end position="248"/>
    </location>
</feature>
<dbReference type="AlphaFoldDB" id="A0A6A9UU78"/>
<keyword evidence="4 7" id="KW-0812">Transmembrane</keyword>
<dbReference type="RefSeq" id="WP_156610016.1">
    <property type="nucleotide sequence ID" value="NZ_WPCU01000006.1"/>
</dbReference>
<dbReference type="CDD" id="cd06261">
    <property type="entry name" value="TM_PBP2"/>
    <property type="match status" value="1"/>
</dbReference>
<organism evidence="9 10">
    <name type="scientific">Auraticoccus cholistanensis</name>
    <dbReference type="NCBI Taxonomy" id="2656650"/>
    <lineage>
        <taxon>Bacteria</taxon>
        <taxon>Bacillati</taxon>
        <taxon>Actinomycetota</taxon>
        <taxon>Actinomycetes</taxon>
        <taxon>Propionibacteriales</taxon>
        <taxon>Propionibacteriaceae</taxon>
        <taxon>Auraticoccus</taxon>
    </lineage>
</organism>
<dbReference type="PANTHER" id="PTHR30193:SF37">
    <property type="entry name" value="INNER MEMBRANE ABC TRANSPORTER PERMEASE PROTEIN YCJO"/>
    <property type="match status" value="1"/>
</dbReference>
<dbReference type="GO" id="GO:0055085">
    <property type="term" value="P:transmembrane transport"/>
    <property type="evidence" value="ECO:0007669"/>
    <property type="project" value="InterPro"/>
</dbReference>
<evidence type="ECO:0000313" key="9">
    <source>
        <dbReference type="EMBL" id="MVA76476.1"/>
    </source>
</evidence>
<evidence type="ECO:0000256" key="3">
    <source>
        <dbReference type="ARBA" id="ARBA00022475"/>
    </source>
</evidence>
<proteinExistence type="inferred from homology"/>
<evidence type="ECO:0000256" key="5">
    <source>
        <dbReference type="ARBA" id="ARBA00022989"/>
    </source>
</evidence>
<dbReference type="SUPFAM" id="SSF161098">
    <property type="entry name" value="MetI-like"/>
    <property type="match status" value="1"/>
</dbReference>
<feature type="transmembrane region" description="Helical" evidence="7">
    <location>
        <begin position="168"/>
        <end position="190"/>
    </location>
</feature>
<dbReference type="PROSITE" id="PS50928">
    <property type="entry name" value="ABC_TM1"/>
    <property type="match status" value="1"/>
</dbReference>